<evidence type="ECO:0000313" key="2">
    <source>
        <dbReference type="Proteomes" id="UP001148203"/>
    </source>
</evidence>
<reference evidence="1 2" key="1">
    <citation type="submission" date="2022-05" db="EMBL/GenBank/DDBJ databases">
        <title>Novel Pseudomonas spp. Isolated from a Rainbow Trout Aquaculture Facility.</title>
        <authorList>
            <person name="Testerman T."/>
            <person name="Graf J."/>
        </authorList>
    </citation>
    <scope>NUCLEOTIDE SEQUENCE [LARGE SCALE GENOMIC DNA]</scope>
    <source>
        <strain evidence="1 2">ID681</strain>
    </source>
</reference>
<protein>
    <submittedName>
        <fullName evidence="1">Uncharacterized protein</fullName>
    </submittedName>
</protein>
<dbReference type="EMBL" id="JAMDGY010000052">
    <property type="protein sequence ID" value="MDD0992172.1"/>
    <property type="molecule type" value="Genomic_DNA"/>
</dbReference>
<name>A0ABT5NVG4_9PSED</name>
<sequence>MRILFVGTEVSLKNSPEGIVSRALVEGFIKNGCSVDLISPRLPEVIDGLAQHFSYDAKENFVINKLHKKITGLEGGGFYDYCCTLISEISVATYDLIFIRSDPVSLHKIALFINQTFGISCVCSFGDVGSVNPYYSGGLLTRLRKKNLVALERQLISAGNIVTQTNQRSIDLYRDAGFDVSRFCVLPNPIVSTVDRNQALLSAEELAVFPETVAACYRDVVATSSQHAHNVAFIGSFYGERKPDAMLDFFAGREDVALHVFGGVRNILFEKNGIAYRWMREKGLKALMDSAKEKGVKNFYIWPFMPIKLINSLVVNRFDGLINVDADFKPNPFLSSKVVQYLSYNKSVFNFSNEGATVDLLKEAGIEYFIDYSNPLPERCAFEVLSERTRPTVDLADHYSREAVIRRFLDERVIAERCA</sequence>
<accession>A0ABT5NVG4</accession>
<dbReference type="SUPFAM" id="SSF53756">
    <property type="entry name" value="UDP-Glycosyltransferase/glycogen phosphorylase"/>
    <property type="match status" value="1"/>
</dbReference>
<dbReference type="Proteomes" id="UP001148203">
    <property type="component" value="Unassembled WGS sequence"/>
</dbReference>
<dbReference type="RefSeq" id="WP_273911988.1">
    <property type="nucleotide sequence ID" value="NZ_JAMDGX010000048.1"/>
</dbReference>
<organism evidence="1 2">
    <name type="scientific">Pseudomonas fontis</name>
    <dbReference type="NCBI Taxonomy" id="2942633"/>
    <lineage>
        <taxon>Bacteria</taxon>
        <taxon>Pseudomonadati</taxon>
        <taxon>Pseudomonadota</taxon>
        <taxon>Gammaproteobacteria</taxon>
        <taxon>Pseudomonadales</taxon>
        <taxon>Pseudomonadaceae</taxon>
        <taxon>Pseudomonas</taxon>
    </lineage>
</organism>
<proteinExistence type="predicted"/>
<comment type="caution">
    <text evidence="1">The sequence shown here is derived from an EMBL/GenBank/DDBJ whole genome shotgun (WGS) entry which is preliminary data.</text>
</comment>
<evidence type="ECO:0000313" key="1">
    <source>
        <dbReference type="EMBL" id="MDD0992172.1"/>
    </source>
</evidence>
<gene>
    <name evidence="1" type="ORF">M5G11_16690</name>
</gene>
<keyword evidence="2" id="KW-1185">Reference proteome</keyword>